<evidence type="ECO:0000313" key="2">
    <source>
        <dbReference type="Proteomes" id="UP001139646"/>
    </source>
</evidence>
<dbReference type="EMBL" id="JAKKSL010000006">
    <property type="protein sequence ID" value="MCI2285866.1"/>
    <property type="molecule type" value="Genomic_DNA"/>
</dbReference>
<keyword evidence="2" id="KW-1185">Reference proteome</keyword>
<comment type="caution">
    <text evidence="1">The sequence shown here is derived from an EMBL/GenBank/DDBJ whole genome shotgun (WGS) entry which is preliminary data.</text>
</comment>
<name>A0ABS9X8Q7_9GAMM</name>
<protein>
    <recommendedName>
        <fullName evidence="3">Enoyl-CoA hydratase/isomerase family protein</fullName>
    </recommendedName>
</protein>
<accession>A0ABS9X8Q7</accession>
<organism evidence="1 2">
    <name type="scientific">Colwellia maritima</name>
    <dbReference type="NCBI Taxonomy" id="2912588"/>
    <lineage>
        <taxon>Bacteria</taxon>
        <taxon>Pseudomonadati</taxon>
        <taxon>Pseudomonadota</taxon>
        <taxon>Gammaproteobacteria</taxon>
        <taxon>Alteromonadales</taxon>
        <taxon>Colwelliaceae</taxon>
        <taxon>Colwellia</taxon>
    </lineage>
</organism>
<sequence>MTTMNLTFDEGIHILNLTNGDNDNTLTLDVLQEYNTVLDQVEAFEGNTAFLITSDHVKTFSAGVNLEWFNEQDQATRG</sequence>
<evidence type="ECO:0000313" key="1">
    <source>
        <dbReference type="EMBL" id="MCI2285866.1"/>
    </source>
</evidence>
<gene>
    <name evidence="1" type="ORF">L3081_23865</name>
</gene>
<dbReference type="InterPro" id="IPR029045">
    <property type="entry name" value="ClpP/crotonase-like_dom_sf"/>
</dbReference>
<dbReference type="Proteomes" id="UP001139646">
    <property type="component" value="Unassembled WGS sequence"/>
</dbReference>
<proteinExistence type="predicted"/>
<dbReference type="Gene3D" id="3.90.226.10">
    <property type="entry name" value="2-enoyl-CoA Hydratase, Chain A, domain 1"/>
    <property type="match status" value="1"/>
</dbReference>
<evidence type="ECO:0008006" key="3">
    <source>
        <dbReference type="Google" id="ProtNLM"/>
    </source>
</evidence>
<dbReference type="SUPFAM" id="SSF52096">
    <property type="entry name" value="ClpP/crotonase"/>
    <property type="match status" value="1"/>
</dbReference>
<dbReference type="RefSeq" id="WP_242288820.1">
    <property type="nucleotide sequence ID" value="NZ_JAKKSL010000006.1"/>
</dbReference>
<reference evidence="1" key="1">
    <citation type="submission" date="2022-01" db="EMBL/GenBank/DDBJ databases">
        <title>Colwellia maritima, isolated from seawater.</title>
        <authorList>
            <person name="Kristyanto S."/>
            <person name="Jung J."/>
            <person name="Jeon C.O."/>
        </authorList>
    </citation>
    <scope>NUCLEOTIDE SEQUENCE</scope>
    <source>
        <strain evidence="1">MSW7</strain>
    </source>
</reference>